<dbReference type="SUPFAM" id="SSF52402">
    <property type="entry name" value="Adenine nucleotide alpha hydrolases-like"/>
    <property type="match status" value="1"/>
</dbReference>
<evidence type="ECO:0000313" key="4">
    <source>
        <dbReference type="EMBL" id="KAH3773045.1"/>
    </source>
</evidence>
<comment type="caution">
    <text evidence="4">The sequence shown here is derived from an EMBL/GenBank/DDBJ whole genome shotgun (WGS) entry which is preliminary data.</text>
</comment>
<dbReference type="PANTHER" id="PTHR20882">
    <property type="entry name" value="CYTOPLASMIC TRNA 2-THIOLATION PROTEIN 2"/>
    <property type="match status" value="1"/>
</dbReference>
<keyword evidence="2 3" id="KW-0819">tRNA processing</keyword>
<dbReference type="Gene3D" id="3.40.50.620">
    <property type="entry name" value="HUPs"/>
    <property type="match status" value="1"/>
</dbReference>
<dbReference type="Proteomes" id="UP000828390">
    <property type="component" value="Unassembled WGS sequence"/>
</dbReference>
<keyword evidence="1 3" id="KW-0963">Cytoplasm</keyword>
<evidence type="ECO:0000256" key="3">
    <source>
        <dbReference type="HAMAP-Rule" id="MF_03054"/>
    </source>
</evidence>
<comment type="function">
    <text evidence="3">Plays a central role in 2-thiolation of mcm(5)S(2)U at tRNA wobble positions of tRNA(Lys), tRNA(Glu) and tRNA(Gln). May act by forming a heterodimer with NCS6/CTU1 that ligates sulfur from thiocarboxylated URM1 onto the uridine of tRNAs at wobble position.</text>
</comment>
<protein>
    <recommendedName>
        <fullName evidence="3">Cytoplasmic tRNA 2-thiolation protein 2</fullName>
    </recommendedName>
</protein>
<reference evidence="4" key="2">
    <citation type="submission" date="2020-11" db="EMBL/GenBank/DDBJ databases">
        <authorList>
            <person name="McCartney M.A."/>
            <person name="Auch B."/>
            <person name="Kono T."/>
            <person name="Mallez S."/>
            <person name="Becker A."/>
            <person name="Gohl D.M."/>
            <person name="Silverstein K.A.T."/>
            <person name="Koren S."/>
            <person name="Bechman K.B."/>
            <person name="Herman A."/>
            <person name="Abrahante J.E."/>
            <person name="Garbe J."/>
        </authorList>
    </citation>
    <scope>NUCLEOTIDE SEQUENCE</scope>
    <source>
        <strain evidence="4">Duluth1</strain>
        <tissue evidence="4">Whole animal</tissue>
    </source>
</reference>
<comment type="similarity">
    <text evidence="3">Belongs to the CTU2/NCS2 family.</text>
</comment>
<dbReference type="PANTHER" id="PTHR20882:SF14">
    <property type="entry name" value="CYTOPLASMIC TRNA 2-THIOLATION PROTEIN 2"/>
    <property type="match status" value="1"/>
</dbReference>
<proteinExistence type="inferred from homology"/>
<dbReference type="HAMAP" id="MF_03054">
    <property type="entry name" value="CTU2"/>
    <property type="match status" value="1"/>
</dbReference>
<dbReference type="InterPro" id="IPR019407">
    <property type="entry name" value="CTU2"/>
</dbReference>
<dbReference type="EMBL" id="JAIWYP010000009">
    <property type="protein sequence ID" value="KAH3773045.1"/>
    <property type="molecule type" value="Genomic_DNA"/>
</dbReference>
<sequence>MRRRMMRRLLRVCAVCLKEFLGCFQVYVTHKFRAAIGKTKLVRDGEKVLVGISGGPSSCALLHLIQEGLSQRAHKKLRFKPGLIFIDEGQVVGQSLEEHKVTLTRIHSLLRQSGFPYHLCQLADSLDLERVKTLNACQSNHSAVNKINQSAMDINTCSNPVEGDKGDVEISGQDENCCDLIEMNREAEKLFAAQLGSIRSISGKEDFVRALRHRLLLEFARQHGYSKVMLGNTGSQLAVRLLTDISTGRGMQAALETAFADRRNTDMMFLRPLRDFSSKEIAMYNNLHRLECVFIPSLTTMGDVGASIEHLTEAFVTGLQAEYPSTVSNIMRTGEKLDSSSAVDLESHCALCQGPLDTDVGMSSALAALRFSLEISTMGKTNGERCIKGDNSVNNTNDELCSNGVNYDAKVECCGKSDGSCRSSTQLSVPDEGLVLQTLCYGCRIVAMEMDDVNSLPEFVMKDVAWRNRRSVMKAEIQDFLLDDR</sequence>
<dbReference type="GO" id="GO:0016783">
    <property type="term" value="F:sulfurtransferase activity"/>
    <property type="evidence" value="ECO:0007669"/>
    <property type="project" value="TreeGrafter"/>
</dbReference>
<dbReference type="GO" id="GO:0002143">
    <property type="term" value="P:tRNA wobble position uridine thiolation"/>
    <property type="evidence" value="ECO:0007669"/>
    <property type="project" value="TreeGrafter"/>
</dbReference>
<dbReference type="GO" id="GO:0016779">
    <property type="term" value="F:nucleotidyltransferase activity"/>
    <property type="evidence" value="ECO:0007669"/>
    <property type="project" value="UniProtKB-UniRule"/>
</dbReference>
<dbReference type="AlphaFoldDB" id="A0A9D4IGC7"/>
<evidence type="ECO:0000256" key="2">
    <source>
        <dbReference type="ARBA" id="ARBA00022694"/>
    </source>
</evidence>
<organism evidence="4 5">
    <name type="scientific">Dreissena polymorpha</name>
    <name type="common">Zebra mussel</name>
    <name type="synonym">Mytilus polymorpha</name>
    <dbReference type="NCBI Taxonomy" id="45954"/>
    <lineage>
        <taxon>Eukaryota</taxon>
        <taxon>Metazoa</taxon>
        <taxon>Spiralia</taxon>
        <taxon>Lophotrochozoa</taxon>
        <taxon>Mollusca</taxon>
        <taxon>Bivalvia</taxon>
        <taxon>Autobranchia</taxon>
        <taxon>Heteroconchia</taxon>
        <taxon>Euheterodonta</taxon>
        <taxon>Imparidentia</taxon>
        <taxon>Neoheterodontei</taxon>
        <taxon>Myida</taxon>
        <taxon>Dreissenoidea</taxon>
        <taxon>Dreissenidae</taxon>
        <taxon>Dreissena</taxon>
    </lineage>
</organism>
<comment type="subcellular location">
    <subcellularLocation>
        <location evidence="3">Cytoplasm</location>
    </subcellularLocation>
</comment>
<dbReference type="GO" id="GO:0005829">
    <property type="term" value="C:cytosol"/>
    <property type="evidence" value="ECO:0007669"/>
    <property type="project" value="TreeGrafter"/>
</dbReference>
<evidence type="ECO:0000313" key="5">
    <source>
        <dbReference type="Proteomes" id="UP000828390"/>
    </source>
</evidence>
<name>A0A9D4IGC7_DREPO</name>
<dbReference type="GO" id="GO:0000049">
    <property type="term" value="F:tRNA binding"/>
    <property type="evidence" value="ECO:0007669"/>
    <property type="project" value="InterPro"/>
</dbReference>
<dbReference type="GO" id="GO:0032447">
    <property type="term" value="P:protein urmylation"/>
    <property type="evidence" value="ECO:0007669"/>
    <property type="project" value="UniProtKB-UniRule"/>
</dbReference>
<accession>A0A9D4IGC7</accession>
<dbReference type="InterPro" id="IPR014729">
    <property type="entry name" value="Rossmann-like_a/b/a_fold"/>
</dbReference>
<gene>
    <name evidence="4" type="ORF">DPMN_174394</name>
</gene>
<evidence type="ECO:0000256" key="1">
    <source>
        <dbReference type="ARBA" id="ARBA00022490"/>
    </source>
</evidence>
<comment type="pathway">
    <text evidence="3">tRNA modification; 5-methoxycarbonylmethyl-2-thiouridine-tRNA biosynthesis.</text>
</comment>
<keyword evidence="5" id="KW-1185">Reference proteome</keyword>
<dbReference type="Pfam" id="PF10288">
    <property type="entry name" value="CTU2"/>
    <property type="match status" value="1"/>
</dbReference>
<reference evidence="4" key="1">
    <citation type="journal article" date="2019" name="bioRxiv">
        <title>The Genome of the Zebra Mussel, Dreissena polymorpha: A Resource for Invasive Species Research.</title>
        <authorList>
            <person name="McCartney M.A."/>
            <person name="Auch B."/>
            <person name="Kono T."/>
            <person name="Mallez S."/>
            <person name="Zhang Y."/>
            <person name="Obille A."/>
            <person name="Becker A."/>
            <person name="Abrahante J.E."/>
            <person name="Garbe J."/>
            <person name="Badalamenti J.P."/>
            <person name="Herman A."/>
            <person name="Mangelson H."/>
            <person name="Liachko I."/>
            <person name="Sullivan S."/>
            <person name="Sone E.D."/>
            <person name="Koren S."/>
            <person name="Silverstein K.A.T."/>
            <person name="Beckman K.B."/>
            <person name="Gohl D.M."/>
        </authorList>
    </citation>
    <scope>NUCLEOTIDE SEQUENCE</scope>
    <source>
        <strain evidence="4">Duluth1</strain>
        <tissue evidence="4">Whole animal</tissue>
    </source>
</reference>